<dbReference type="InterPro" id="IPR036236">
    <property type="entry name" value="Znf_C2H2_sf"/>
</dbReference>
<dbReference type="InterPro" id="IPR020846">
    <property type="entry name" value="MFS_dom"/>
</dbReference>
<evidence type="ECO:0000256" key="10">
    <source>
        <dbReference type="SAM" id="Phobius"/>
    </source>
</evidence>
<dbReference type="AlphaFoldDB" id="A0A370P8Y5"/>
<feature type="domain" description="C2H2-type" evidence="11">
    <location>
        <begin position="518"/>
        <end position="545"/>
    </location>
</feature>
<evidence type="ECO:0000313" key="13">
    <source>
        <dbReference type="EMBL" id="RDK38628.1"/>
    </source>
</evidence>
<feature type="region of interest" description="Disordered" evidence="9">
    <location>
        <begin position="543"/>
        <end position="630"/>
    </location>
</feature>
<gene>
    <name evidence="13" type="ORF">M752DRAFT_321163</name>
</gene>
<evidence type="ECO:0000259" key="11">
    <source>
        <dbReference type="PROSITE" id="PS50157"/>
    </source>
</evidence>
<feature type="domain" description="C2H2-type" evidence="11">
    <location>
        <begin position="487"/>
        <end position="516"/>
    </location>
</feature>
<feature type="domain" description="Major facilitator superfamily (MFS) profile" evidence="12">
    <location>
        <begin position="26"/>
        <end position="443"/>
    </location>
</feature>
<evidence type="ECO:0000256" key="8">
    <source>
        <dbReference type="PROSITE-ProRule" id="PRU00042"/>
    </source>
</evidence>
<keyword evidence="3" id="KW-0813">Transport</keyword>
<dbReference type="InterPro" id="IPR036259">
    <property type="entry name" value="MFS_trans_sf"/>
</dbReference>
<dbReference type="CDD" id="cd17327">
    <property type="entry name" value="MFS_FEN2_like"/>
    <property type="match status" value="1"/>
</dbReference>
<keyword evidence="14" id="KW-1185">Reference proteome</keyword>
<dbReference type="Proteomes" id="UP000254937">
    <property type="component" value="Unassembled WGS sequence"/>
</dbReference>
<keyword evidence="8" id="KW-0479">Metal-binding</keyword>
<evidence type="ECO:0000256" key="6">
    <source>
        <dbReference type="ARBA" id="ARBA00023136"/>
    </source>
</evidence>
<keyword evidence="6 10" id="KW-0472">Membrane</keyword>
<feature type="transmembrane region" description="Helical" evidence="10">
    <location>
        <begin position="384"/>
        <end position="405"/>
    </location>
</feature>
<dbReference type="GO" id="GO:0006351">
    <property type="term" value="P:DNA-templated transcription"/>
    <property type="evidence" value="ECO:0007669"/>
    <property type="project" value="InterPro"/>
</dbReference>
<keyword evidence="4 10" id="KW-0812">Transmembrane</keyword>
<dbReference type="PROSITE" id="PS00028">
    <property type="entry name" value="ZINC_FINGER_C2H2_1"/>
    <property type="match status" value="2"/>
</dbReference>
<dbReference type="GO" id="GO:0003677">
    <property type="term" value="F:DNA binding"/>
    <property type="evidence" value="ECO:0007669"/>
    <property type="project" value="InterPro"/>
</dbReference>
<evidence type="ECO:0000313" key="14">
    <source>
        <dbReference type="Proteomes" id="UP000254937"/>
    </source>
</evidence>
<feature type="transmembrane region" description="Helical" evidence="10">
    <location>
        <begin position="92"/>
        <end position="110"/>
    </location>
</feature>
<feature type="transmembrane region" description="Helical" evidence="10">
    <location>
        <begin position="157"/>
        <end position="178"/>
    </location>
</feature>
<dbReference type="EMBL" id="KZ851864">
    <property type="protein sequence ID" value="RDK38628.1"/>
    <property type="molecule type" value="Genomic_DNA"/>
</dbReference>
<feature type="compositionally biased region" description="Polar residues" evidence="9">
    <location>
        <begin position="612"/>
        <end position="622"/>
    </location>
</feature>
<dbReference type="PROSITE" id="PS50157">
    <property type="entry name" value="ZINC_FINGER_C2H2_2"/>
    <property type="match status" value="2"/>
</dbReference>
<comment type="similarity">
    <text evidence="2">Belongs to the major facilitator superfamily.</text>
</comment>
<feature type="region of interest" description="Disordered" evidence="9">
    <location>
        <begin position="445"/>
        <end position="465"/>
    </location>
</feature>
<name>A0A370P8Y5_ASPPH</name>
<comment type="subcellular location">
    <subcellularLocation>
        <location evidence="1">Membrane</location>
        <topology evidence="1">Multi-pass membrane protein</topology>
    </subcellularLocation>
</comment>
<feature type="transmembrane region" description="Helical" evidence="10">
    <location>
        <begin position="190"/>
        <end position="210"/>
    </location>
</feature>
<feature type="transmembrane region" description="Helical" evidence="10">
    <location>
        <begin position="18"/>
        <end position="36"/>
    </location>
</feature>
<dbReference type="Gene3D" id="3.30.160.60">
    <property type="entry name" value="Classic Zinc Finger"/>
    <property type="match status" value="1"/>
</dbReference>
<dbReference type="FunFam" id="1.20.1250.20:FF:000013">
    <property type="entry name" value="MFS general substrate transporter"/>
    <property type="match status" value="1"/>
</dbReference>
<feature type="transmembrane region" description="Helical" evidence="10">
    <location>
        <begin position="295"/>
        <end position="312"/>
    </location>
</feature>
<dbReference type="InterPro" id="IPR007219">
    <property type="entry name" value="XnlR_reg_dom"/>
</dbReference>
<organism evidence="13 14">
    <name type="scientific">Aspergillus phoenicis ATCC 13157</name>
    <dbReference type="NCBI Taxonomy" id="1353007"/>
    <lineage>
        <taxon>Eukaryota</taxon>
        <taxon>Fungi</taxon>
        <taxon>Dikarya</taxon>
        <taxon>Ascomycota</taxon>
        <taxon>Pezizomycotina</taxon>
        <taxon>Eurotiomycetes</taxon>
        <taxon>Eurotiomycetidae</taxon>
        <taxon>Eurotiales</taxon>
        <taxon>Aspergillaceae</taxon>
        <taxon>Aspergillus</taxon>
    </lineage>
</organism>
<keyword evidence="7" id="KW-0539">Nucleus</keyword>
<dbReference type="PANTHER" id="PTHR43791:SF9">
    <property type="entry name" value="MAJOR FACILITATOR-TYPE TRANSPORTER HXNP"/>
    <property type="match status" value="1"/>
</dbReference>
<dbReference type="GO" id="GO:0008270">
    <property type="term" value="F:zinc ion binding"/>
    <property type="evidence" value="ECO:0007669"/>
    <property type="project" value="UniProtKB-KW"/>
</dbReference>
<feature type="transmembrane region" description="Helical" evidence="10">
    <location>
        <begin position="324"/>
        <end position="345"/>
    </location>
</feature>
<evidence type="ECO:0000256" key="1">
    <source>
        <dbReference type="ARBA" id="ARBA00004141"/>
    </source>
</evidence>
<dbReference type="PROSITE" id="PS50850">
    <property type="entry name" value="MFS"/>
    <property type="match status" value="1"/>
</dbReference>
<dbReference type="Pfam" id="PF07690">
    <property type="entry name" value="MFS_1"/>
    <property type="match status" value="1"/>
</dbReference>
<feature type="compositionally biased region" description="Low complexity" evidence="9">
    <location>
        <begin position="583"/>
        <end position="602"/>
    </location>
</feature>
<evidence type="ECO:0000256" key="5">
    <source>
        <dbReference type="ARBA" id="ARBA00022989"/>
    </source>
</evidence>
<feature type="compositionally biased region" description="Basic residues" evidence="9">
    <location>
        <begin position="573"/>
        <end position="582"/>
    </location>
</feature>
<dbReference type="Pfam" id="PF04082">
    <property type="entry name" value="Fungal_trans"/>
    <property type="match status" value="1"/>
</dbReference>
<keyword evidence="8" id="KW-0863">Zinc-finger</keyword>
<dbReference type="CDD" id="cd12148">
    <property type="entry name" value="fungal_TF_MHR"/>
    <property type="match status" value="1"/>
</dbReference>
<dbReference type="Gene3D" id="1.20.1250.20">
    <property type="entry name" value="MFS general substrate transporter like domains"/>
    <property type="match status" value="2"/>
</dbReference>
<dbReference type="InterPro" id="IPR013087">
    <property type="entry name" value="Znf_C2H2_type"/>
</dbReference>
<evidence type="ECO:0000256" key="2">
    <source>
        <dbReference type="ARBA" id="ARBA00008335"/>
    </source>
</evidence>
<sequence>MKSGESSIYIDRDAERSYVRKVDFFVLPLLCLMYFFDCMDRSNLANAKTDGLDEDIHLVGNDYSLMVLLFYIPFGLCDLPWNLLLKRYSGRYVLSFTKLSVTVVWGILALCQCAVKNFGGMIAVRMILGVFEAGFFAGATFYMTLFYTRGEMGFRLAIMQSFAVLASAFSGLISFGVFQIHDSAVKGWQWLFIIEGSMTFLMGIFSFFWLPGNPRTAWFLSERERAAATARLLRDTSAEVDTKLDLKVAFETWKDWKFPIWCIITFTYPVAYATAMNFFPLIVERLGFSTVKTNLWTVAPNLVGAVVLLCVAKSSDHFRERTFHIVFSLVISLVGMVILATIDVLSHKGVAYFACFLMAAGSYIPSCLVHAWHNNNNMHENSRAANTGFFVGLGNLAGILSAATFRTQYAPKYIPTLVATCCCNGVCIVVVIALGLWMRRENRRRDRQQGRRVRPGEVDTRQLAEGESSPDWRYFLDLDRPISIGSHVCHWPNCGKTFTRAEHLRRHALNHDQARQGYTCERCSVHFHRPDLLNRHLMRHAKRDEEAGGPGQGVLETRKRTRRAGDGSIITRPPKRQSRARASHSLPPSSSASSSSISVTSAQDYGAPVSPPTSASDPSSMTLDEPDPLLAPMMPSGPFEPYVEPIPGQFDAADGSWSLGLDGMGDFFSLDTATDFNMPFAATHNYNWLFDVASLDDAFPPFDLPLGPDMVTFAEDALPVEDPKSFLDRDGSSVLLQAASFVERSDPLVFSAPILDPQPDTINLDWMDAPSLLQTTPQPHLPILTEDSRQGILNLIAQAPPLAIDGQPTPLDSPLLSLSSLQSYSDLFFTRFNTTYPLLHQPTFDPSSTTPVLLAAILSMGATYSSREAHQLAVGIHDSLRNQLFCHADFSPQPDLWVLQAMLLIDCFGKMRAGPKQRERAQLFHCVLIKLIRRSDCCAIRHTPNPTTTTTTDTDIDTLWRTAMHDEQKKRVALHCFMWDTQHAVLFSQSLCMSAFEIRSALPCSQGTWEACTASDWAHHASMEPPPRMFLSVLKGYITPSAMARPRDLNTLARIVAAGAGRILGRTVTEGDRERSRRGLRKWLLGGGEGALGAARQAAKLLEEAVLSLHDWEQTDAFHFPWCLYLATLTCWAFHGGVGGEGQGGGERPGERVTTDLASLIVAMTTCGSLGDMAALGGKYDTRGLVRTMAQQLATVRWAVVHDAMKVLVNLGN</sequence>
<feature type="transmembrane region" description="Helical" evidence="10">
    <location>
        <begin position="63"/>
        <end position="85"/>
    </location>
</feature>
<dbReference type="SMART" id="SM00355">
    <property type="entry name" value="ZnF_C2H2"/>
    <property type="match status" value="2"/>
</dbReference>
<dbReference type="GO" id="GO:0016020">
    <property type="term" value="C:membrane"/>
    <property type="evidence" value="ECO:0007669"/>
    <property type="project" value="UniProtKB-SubCell"/>
</dbReference>
<proteinExistence type="inferred from homology"/>
<evidence type="ECO:0000256" key="4">
    <source>
        <dbReference type="ARBA" id="ARBA00022692"/>
    </source>
</evidence>
<evidence type="ECO:0000259" key="12">
    <source>
        <dbReference type="PROSITE" id="PS50850"/>
    </source>
</evidence>
<feature type="transmembrane region" description="Helical" evidence="10">
    <location>
        <begin position="417"/>
        <end position="438"/>
    </location>
</feature>
<evidence type="ECO:0000256" key="9">
    <source>
        <dbReference type="SAM" id="MobiDB-lite"/>
    </source>
</evidence>
<protein>
    <submittedName>
        <fullName evidence="13">MFS general substrate transporter</fullName>
    </submittedName>
</protein>
<dbReference type="SUPFAM" id="SSF57667">
    <property type="entry name" value="beta-beta-alpha zinc fingers"/>
    <property type="match status" value="1"/>
</dbReference>
<feature type="transmembrane region" description="Helical" evidence="10">
    <location>
        <begin position="260"/>
        <end position="283"/>
    </location>
</feature>
<dbReference type="SUPFAM" id="SSF103473">
    <property type="entry name" value="MFS general substrate transporter"/>
    <property type="match status" value="1"/>
</dbReference>
<dbReference type="Pfam" id="PF00096">
    <property type="entry name" value="zf-C2H2"/>
    <property type="match status" value="1"/>
</dbReference>
<dbReference type="InterPro" id="IPR011701">
    <property type="entry name" value="MFS"/>
</dbReference>
<evidence type="ECO:0000256" key="7">
    <source>
        <dbReference type="ARBA" id="ARBA00023242"/>
    </source>
</evidence>
<reference evidence="13 14" key="1">
    <citation type="submission" date="2018-07" db="EMBL/GenBank/DDBJ databases">
        <title>Section-level genome sequencing of Aspergillus section Nigri to investigate inter- and intra-species variation.</title>
        <authorList>
            <consortium name="DOE Joint Genome Institute"/>
            <person name="Vesth T.C."/>
            <person name="Nybo J.L."/>
            <person name="Theobald S."/>
            <person name="Frisvad J.C."/>
            <person name="Larsen T.O."/>
            <person name="Nielsen K.F."/>
            <person name="Hoof J.B."/>
            <person name="Brandl J."/>
            <person name="Salamov A."/>
            <person name="Riley R."/>
            <person name="Gladden J.M."/>
            <person name="Phatale P."/>
            <person name="Nielsen M.T."/>
            <person name="Lyhne E.K."/>
            <person name="Kogle M.E."/>
            <person name="Strasser K."/>
            <person name="McDonnell E."/>
            <person name="Barry K."/>
            <person name="Clum A."/>
            <person name="Chen C."/>
            <person name="Nolan M."/>
            <person name="Sandor L."/>
            <person name="Kuo A."/>
            <person name="Lipzen A."/>
            <person name="Hainaut M."/>
            <person name="Drula E."/>
            <person name="Tsang A."/>
            <person name="Magnuson J.K."/>
            <person name="Henrissat B."/>
            <person name="Wiebenga A."/>
            <person name="Simmons B.A."/>
            <person name="Makela M.R."/>
            <person name="De vries R.P."/>
            <person name="Grigoriev I.V."/>
            <person name="Mortensen U.H."/>
            <person name="Baker S.E."/>
            <person name="Andersen M.R."/>
        </authorList>
    </citation>
    <scope>NUCLEOTIDE SEQUENCE [LARGE SCALE GENOMIC DNA]</scope>
    <source>
        <strain evidence="13 14">ATCC 13157</strain>
    </source>
</reference>
<feature type="transmembrane region" description="Helical" evidence="10">
    <location>
        <begin position="351"/>
        <end position="372"/>
    </location>
</feature>
<accession>A0A370P8Y5</accession>
<keyword evidence="5 10" id="KW-1133">Transmembrane helix</keyword>
<feature type="compositionally biased region" description="Basic and acidic residues" evidence="9">
    <location>
        <begin position="445"/>
        <end position="464"/>
    </location>
</feature>
<feature type="transmembrane region" description="Helical" evidence="10">
    <location>
        <begin position="122"/>
        <end position="145"/>
    </location>
</feature>
<evidence type="ECO:0000256" key="3">
    <source>
        <dbReference type="ARBA" id="ARBA00022448"/>
    </source>
</evidence>
<dbReference type="GO" id="GO:0022857">
    <property type="term" value="F:transmembrane transporter activity"/>
    <property type="evidence" value="ECO:0007669"/>
    <property type="project" value="InterPro"/>
</dbReference>
<dbReference type="PANTHER" id="PTHR43791">
    <property type="entry name" value="PERMEASE-RELATED"/>
    <property type="match status" value="1"/>
</dbReference>
<dbReference type="FunFam" id="1.20.1250.20:FF:000188">
    <property type="entry name" value="MFS general substrate transporter"/>
    <property type="match status" value="1"/>
</dbReference>
<keyword evidence="8" id="KW-0862">Zinc</keyword>